<dbReference type="KEGG" id="nsg:H3L94_07125"/>
<dbReference type="Gene3D" id="3.30.429.10">
    <property type="entry name" value="Macrophage Migration Inhibitory Factor"/>
    <property type="match status" value="1"/>
</dbReference>
<dbReference type="SUPFAM" id="SSF55331">
    <property type="entry name" value="Tautomerase/MIF"/>
    <property type="match status" value="1"/>
</dbReference>
<proteinExistence type="predicted"/>
<dbReference type="Pfam" id="PF14552">
    <property type="entry name" value="Tautomerase_2"/>
    <property type="match status" value="1"/>
</dbReference>
<reference evidence="1 2" key="1">
    <citation type="submission" date="2020-07" db="EMBL/GenBank/DDBJ databases">
        <title>Genomic diversity of species in the Neisseriaceae family.</title>
        <authorList>
            <person name="Vincent A.T."/>
            <person name="Bernet E."/>
            <person name="Veyrier F.J."/>
        </authorList>
    </citation>
    <scope>NUCLEOTIDE SEQUENCE [LARGE SCALE GENOMIC DNA]</scope>
    <source>
        <strain evidence="1 2">DSM 22244</strain>
    </source>
</reference>
<dbReference type="EMBL" id="CP059567">
    <property type="protein sequence ID" value="QMT39645.1"/>
    <property type="molecule type" value="Genomic_DNA"/>
</dbReference>
<evidence type="ECO:0000313" key="2">
    <source>
        <dbReference type="Proteomes" id="UP000514752"/>
    </source>
</evidence>
<sequence>MIKVYGLAEQLNPVKARMSDVLHDCLTAVLQLPDDKRFQRFFPLPSEDFIFPADRSARFTQIEIHLMEGRSTETIKRLIHEIFRRFEQELALSPQDVEITVLVQPKTCWGFRGMTGDEVKLNYRLDL</sequence>
<dbReference type="PANTHER" id="PTHR38460:SF1">
    <property type="entry name" value="TAUTOMERASE YOLI-RELATED"/>
    <property type="match status" value="1"/>
</dbReference>
<organism evidence="1 2">
    <name type="scientific">Neisseria shayeganii</name>
    <dbReference type="NCBI Taxonomy" id="607712"/>
    <lineage>
        <taxon>Bacteria</taxon>
        <taxon>Pseudomonadati</taxon>
        <taxon>Pseudomonadota</taxon>
        <taxon>Betaproteobacteria</taxon>
        <taxon>Neisseriales</taxon>
        <taxon>Neisseriaceae</taxon>
        <taxon>Neisseria</taxon>
    </lineage>
</organism>
<protein>
    <submittedName>
        <fullName evidence="1">Tautomerase family protein</fullName>
    </submittedName>
</protein>
<evidence type="ECO:0000313" key="1">
    <source>
        <dbReference type="EMBL" id="QMT39645.1"/>
    </source>
</evidence>
<dbReference type="RefSeq" id="WP_182121449.1">
    <property type="nucleotide sequence ID" value="NZ_CP059567.1"/>
</dbReference>
<accession>A0A7D7N2A4</accession>
<name>A0A7D7N2A4_9NEIS</name>
<dbReference type="InterPro" id="IPR014347">
    <property type="entry name" value="Tautomerase/MIF_sf"/>
</dbReference>
<dbReference type="Proteomes" id="UP000514752">
    <property type="component" value="Chromosome"/>
</dbReference>
<dbReference type="PANTHER" id="PTHR38460">
    <property type="entry name" value="TAUTOMERASE YOLI-RELATED"/>
    <property type="match status" value="1"/>
</dbReference>
<dbReference type="InterPro" id="IPR037479">
    <property type="entry name" value="Tauto_MSAD"/>
</dbReference>
<dbReference type="AlphaFoldDB" id="A0A7D7N2A4"/>
<gene>
    <name evidence="1" type="ORF">H3L94_07125</name>
</gene>